<dbReference type="RefSeq" id="WP_168513334.1">
    <property type="nucleotide sequence ID" value="NZ_JAAXLS010000004.1"/>
</dbReference>
<protein>
    <submittedName>
        <fullName evidence="1">DUF3046 domain-containing protein</fullName>
    </submittedName>
</protein>
<evidence type="ECO:0000313" key="2">
    <source>
        <dbReference type="Proteomes" id="UP000715441"/>
    </source>
</evidence>
<accession>A0ABX1IZG3</accession>
<name>A0ABX1IZG3_9PSEU</name>
<comment type="caution">
    <text evidence="1">The sequence shown here is derived from an EMBL/GenBank/DDBJ whole genome shotgun (WGS) entry which is preliminary data.</text>
</comment>
<dbReference type="InterPro" id="IPR021408">
    <property type="entry name" value="DUF3046"/>
</dbReference>
<sequence length="64" mass="7156">MRITIFRRLMADEFGSLRAETLSKDHVLSSLGGRTVDEALAAGVPAKEIWHEVCEAFDVPAERR</sequence>
<organism evidence="1 2">
    <name type="scientific">Amycolatopsis acididurans</name>
    <dbReference type="NCBI Taxonomy" id="2724524"/>
    <lineage>
        <taxon>Bacteria</taxon>
        <taxon>Bacillati</taxon>
        <taxon>Actinomycetota</taxon>
        <taxon>Actinomycetes</taxon>
        <taxon>Pseudonocardiales</taxon>
        <taxon>Pseudonocardiaceae</taxon>
        <taxon>Amycolatopsis</taxon>
    </lineage>
</organism>
<dbReference type="Proteomes" id="UP000715441">
    <property type="component" value="Unassembled WGS sequence"/>
</dbReference>
<evidence type="ECO:0000313" key="1">
    <source>
        <dbReference type="EMBL" id="NKQ52920.1"/>
    </source>
</evidence>
<gene>
    <name evidence="1" type="ORF">HFP15_08510</name>
</gene>
<keyword evidence="2" id="KW-1185">Reference proteome</keyword>
<proteinExistence type="predicted"/>
<dbReference type="EMBL" id="JAAXLS010000004">
    <property type="protein sequence ID" value="NKQ52920.1"/>
    <property type="molecule type" value="Genomic_DNA"/>
</dbReference>
<dbReference type="Pfam" id="PF11248">
    <property type="entry name" value="DUF3046"/>
    <property type="match status" value="1"/>
</dbReference>
<reference evidence="1 2" key="1">
    <citation type="submission" date="2020-04" db="EMBL/GenBank/DDBJ databases">
        <title>Novel species.</title>
        <authorList>
            <person name="Teo W.F.A."/>
            <person name="Lipun K."/>
            <person name="Srisuk N."/>
            <person name="Duangmal K."/>
        </authorList>
    </citation>
    <scope>NUCLEOTIDE SEQUENCE [LARGE SCALE GENOMIC DNA]</scope>
    <source>
        <strain evidence="1 2">K13G38</strain>
    </source>
</reference>